<keyword evidence="2" id="KW-0238">DNA-binding</keyword>
<dbReference type="SMART" id="SM00344">
    <property type="entry name" value="HTH_ASNC"/>
    <property type="match status" value="1"/>
</dbReference>
<keyword evidence="1" id="KW-0805">Transcription regulation</keyword>
<dbReference type="Gene3D" id="3.30.70.920">
    <property type="match status" value="1"/>
</dbReference>
<accession>A0A9E9P4J4</accession>
<reference evidence="5" key="1">
    <citation type="journal article" date="2022" name="Front. Microbiol.">
        <title>New perspectives on an old grouping: The genomic and phenotypic variability of Oxalobacter formigenes and the implications for calcium oxalate stone prevention.</title>
        <authorList>
            <person name="Chmiel J.A."/>
            <person name="Carr C."/>
            <person name="Stuivenberg G.A."/>
            <person name="Venema R."/>
            <person name="Chanyi R.M."/>
            <person name="Al K.F."/>
            <person name="Giguere D."/>
            <person name="Say H."/>
            <person name="Akouris P.P."/>
            <person name="Dominguez Romero S.A."/>
            <person name="Kwong A."/>
            <person name="Tai V."/>
            <person name="Koval S.F."/>
            <person name="Razvi H."/>
            <person name="Bjazevic J."/>
            <person name="Burton J.P."/>
        </authorList>
    </citation>
    <scope>NUCLEOTIDE SEQUENCE</scope>
    <source>
        <strain evidence="5">WoOx3</strain>
    </source>
</reference>
<dbReference type="CDD" id="cd00090">
    <property type="entry name" value="HTH_ARSR"/>
    <property type="match status" value="1"/>
</dbReference>
<dbReference type="KEGG" id="ovb:NB640_09230"/>
<dbReference type="InterPro" id="IPR036388">
    <property type="entry name" value="WH-like_DNA-bd_sf"/>
</dbReference>
<dbReference type="InterPro" id="IPR019887">
    <property type="entry name" value="Tscrpt_reg_AsnC/Lrp_C"/>
</dbReference>
<evidence type="ECO:0000256" key="2">
    <source>
        <dbReference type="ARBA" id="ARBA00023125"/>
    </source>
</evidence>
<dbReference type="InterPro" id="IPR036390">
    <property type="entry name" value="WH_DNA-bd_sf"/>
</dbReference>
<proteinExistence type="predicted"/>
<evidence type="ECO:0000256" key="3">
    <source>
        <dbReference type="ARBA" id="ARBA00023163"/>
    </source>
</evidence>
<dbReference type="Proteomes" id="UP001156215">
    <property type="component" value="Chromosome"/>
</dbReference>
<dbReference type="Pfam" id="PF13412">
    <property type="entry name" value="HTH_24"/>
    <property type="match status" value="1"/>
</dbReference>
<organism evidence="5 6">
    <name type="scientific">Oxalobacter vibrioformis</name>
    <dbReference type="NCBI Taxonomy" id="933080"/>
    <lineage>
        <taxon>Bacteria</taxon>
        <taxon>Pseudomonadati</taxon>
        <taxon>Pseudomonadota</taxon>
        <taxon>Betaproteobacteria</taxon>
        <taxon>Burkholderiales</taxon>
        <taxon>Oxalobacteraceae</taxon>
        <taxon>Oxalobacter</taxon>
    </lineage>
</organism>
<dbReference type="GO" id="GO:0006355">
    <property type="term" value="P:regulation of DNA-templated transcription"/>
    <property type="evidence" value="ECO:0007669"/>
    <property type="project" value="UniProtKB-ARBA"/>
</dbReference>
<dbReference type="AlphaFoldDB" id="A0A9E9P4J4"/>
<dbReference type="InterPro" id="IPR019888">
    <property type="entry name" value="Tscrpt_reg_AsnC-like"/>
</dbReference>
<protein>
    <submittedName>
        <fullName evidence="5">Lrp/AsnC family transcriptional regulator</fullName>
    </submittedName>
</protein>
<dbReference type="EMBL" id="CP098242">
    <property type="protein sequence ID" value="WAW11340.1"/>
    <property type="molecule type" value="Genomic_DNA"/>
</dbReference>
<dbReference type="Pfam" id="PF01037">
    <property type="entry name" value="AsnC_trans_reg"/>
    <property type="match status" value="1"/>
</dbReference>
<dbReference type="PRINTS" id="PR00033">
    <property type="entry name" value="HTHASNC"/>
</dbReference>
<dbReference type="GO" id="GO:0043565">
    <property type="term" value="F:sequence-specific DNA binding"/>
    <property type="evidence" value="ECO:0007669"/>
    <property type="project" value="InterPro"/>
</dbReference>
<dbReference type="InterPro" id="IPR011991">
    <property type="entry name" value="ArsR-like_HTH"/>
</dbReference>
<dbReference type="PROSITE" id="PS50956">
    <property type="entry name" value="HTH_ASNC_2"/>
    <property type="match status" value="1"/>
</dbReference>
<dbReference type="SUPFAM" id="SSF46785">
    <property type="entry name" value="Winged helix' DNA-binding domain"/>
    <property type="match status" value="1"/>
</dbReference>
<dbReference type="PANTHER" id="PTHR30154">
    <property type="entry name" value="LEUCINE-RESPONSIVE REGULATORY PROTEIN"/>
    <property type="match status" value="1"/>
</dbReference>
<feature type="domain" description="HTH asnC-type" evidence="4">
    <location>
        <begin position="3"/>
        <end position="66"/>
    </location>
</feature>
<gene>
    <name evidence="5" type="ORF">NB640_09230</name>
</gene>
<name>A0A9E9P4J4_9BURK</name>
<dbReference type="InterPro" id="IPR011008">
    <property type="entry name" value="Dimeric_a/b-barrel"/>
</dbReference>
<dbReference type="GO" id="GO:0005829">
    <property type="term" value="C:cytosol"/>
    <property type="evidence" value="ECO:0007669"/>
    <property type="project" value="TreeGrafter"/>
</dbReference>
<keyword evidence="3" id="KW-0804">Transcription</keyword>
<dbReference type="SUPFAM" id="SSF54909">
    <property type="entry name" value="Dimeric alpha+beta barrel"/>
    <property type="match status" value="1"/>
</dbReference>
<dbReference type="GO" id="GO:0043200">
    <property type="term" value="P:response to amino acid"/>
    <property type="evidence" value="ECO:0007669"/>
    <property type="project" value="TreeGrafter"/>
</dbReference>
<dbReference type="PANTHER" id="PTHR30154:SF34">
    <property type="entry name" value="TRANSCRIPTIONAL REGULATOR AZLB"/>
    <property type="match status" value="1"/>
</dbReference>
<evidence type="ECO:0000256" key="1">
    <source>
        <dbReference type="ARBA" id="ARBA00023015"/>
    </source>
</evidence>
<sequence length="152" mass="17410">MKIDAIDRRILNVLQEDGRIQNVELARRVGLSPSACLRRVRLLEDTGVIVRYVAQINPSLVDAGFTVFARVWLKEQDEKTVNGFIREVMAMPEVMECHLMAGDSDFLLRVTVADLDAYRQFQITRLNPIKDVQNVKTDIPMQQIKQSSRILL</sequence>
<dbReference type="FunFam" id="1.10.10.10:FF:000186">
    <property type="entry name" value="AsnC family transcriptional regulator"/>
    <property type="match status" value="1"/>
</dbReference>
<evidence type="ECO:0000313" key="5">
    <source>
        <dbReference type="EMBL" id="WAW11340.1"/>
    </source>
</evidence>
<dbReference type="Gene3D" id="1.10.10.10">
    <property type="entry name" value="Winged helix-like DNA-binding domain superfamily/Winged helix DNA-binding domain"/>
    <property type="match status" value="1"/>
</dbReference>
<evidence type="ECO:0000259" key="4">
    <source>
        <dbReference type="PROSITE" id="PS50956"/>
    </source>
</evidence>
<dbReference type="RefSeq" id="WP_269310439.1">
    <property type="nucleotide sequence ID" value="NZ_CP098242.1"/>
</dbReference>
<evidence type="ECO:0000313" key="6">
    <source>
        <dbReference type="Proteomes" id="UP001156215"/>
    </source>
</evidence>
<dbReference type="InterPro" id="IPR000485">
    <property type="entry name" value="AsnC-type_HTH_dom"/>
</dbReference>
<keyword evidence="6" id="KW-1185">Reference proteome</keyword>